<dbReference type="SMART" id="SM00336">
    <property type="entry name" value="BBOX"/>
    <property type="match status" value="3"/>
</dbReference>
<evidence type="ECO:0000259" key="8">
    <source>
        <dbReference type="PROSITE" id="PS50119"/>
    </source>
</evidence>
<dbReference type="SUPFAM" id="SSF57845">
    <property type="entry name" value="B-box zinc-binding domain"/>
    <property type="match status" value="3"/>
</dbReference>
<evidence type="ECO:0008006" key="12">
    <source>
        <dbReference type="Google" id="ProtNLM"/>
    </source>
</evidence>
<evidence type="ECO:0000256" key="3">
    <source>
        <dbReference type="ARBA" id="ARBA00022771"/>
    </source>
</evidence>
<dbReference type="PROSITE" id="PS50119">
    <property type="entry name" value="ZF_BBOX"/>
    <property type="match status" value="3"/>
</dbReference>
<dbReference type="InterPro" id="IPR013083">
    <property type="entry name" value="Znf_RING/FYVE/PHD"/>
</dbReference>
<dbReference type="InterPro" id="IPR013320">
    <property type="entry name" value="ConA-like_dom_sf"/>
</dbReference>
<dbReference type="Pfam" id="PF00643">
    <property type="entry name" value="zf-B_box"/>
    <property type="match status" value="1"/>
</dbReference>
<dbReference type="Pfam" id="PF15227">
    <property type="entry name" value="zf-C3HC4_4"/>
    <property type="match status" value="1"/>
</dbReference>
<dbReference type="PROSITE" id="PS50188">
    <property type="entry name" value="B302_SPRY"/>
    <property type="match status" value="2"/>
</dbReference>
<feature type="domain" description="B30.2/SPRY" evidence="9">
    <location>
        <begin position="269"/>
        <end position="467"/>
    </location>
</feature>
<gene>
    <name evidence="10" type="ORF">JEQ12_010881</name>
</gene>
<feature type="domain" description="B box-type" evidence="8">
    <location>
        <begin position="886"/>
        <end position="927"/>
    </location>
</feature>
<evidence type="ECO:0000256" key="4">
    <source>
        <dbReference type="ARBA" id="ARBA00022833"/>
    </source>
</evidence>
<dbReference type="InterPro" id="IPR017907">
    <property type="entry name" value="Znf_RING_CS"/>
</dbReference>
<dbReference type="Pfam" id="PF00622">
    <property type="entry name" value="SPRY"/>
    <property type="match status" value="2"/>
</dbReference>
<evidence type="ECO:0000256" key="5">
    <source>
        <dbReference type="PROSITE-ProRule" id="PRU00024"/>
    </source>
</evidence>
<dbReference type="SMART" id="SM00449">
    <property type="entry name" value="SPRY"/>
    <property type="match status" value="2"/>
</dbReference>
<dbReference type="Gene3D" id="3.30.160.60">
    <property type="entry name" value="Classic Zinc Finger"/>
    <property type="match status" value="3"/>
</dbReference>
<dbReference type="Gene3D" id="3.30.40.10">
    <property type="entry name" value="Zinc/RING finger domain, C3HC4 (zinc finger)"/>
    <property type="match status" value="3"/>
</dbReference>
<dbReference type="Pfam" id="PF13445">
    <property type="entry name" value="zf-RING_UBOX"/>
    <property type="match status" value="1"/>
</dbReference>
<dbReference type="InterPro" id="IPR018957">
    <property type="entry name" value="Znf_C3HC4_RING-type"/>
</dbReference>
<evidence type="ECO:0000256" key="2">
    <source>
        <dbReference type="ARBA" id="ARBA00022723"/>
    </source>
</evidence>
<keyword evidence="2" id="KW-0479">Metal-binding</keyword>
<dbReference type="PRINTS" id="PR01407">
    <property type="entry name" value="BUTYPHLNCDUF"/>
</dbReference>
<evidence type="ECO:0000259" key="7">
    <source>
        <dbReference type="PROSITE" id="PS50089"/>
    </source>
</evidence>
<dbReference type="Gene3D" id="2.60.120.920">
    <property type="match status" value="2"/>
</dbReference>
<feature type="domain" description="RING-type" evidence="7">
    <location>
        <begin position="487"/>
        <end position="528"/>
    </location>
</feature>
<dbReference type="InterPro" id="IPR027370">
    <property type="entry name" value="Znf-RING_euk"/>
</dbReference>
<dbReference type="PROSITE" id="PS50089">
    <property type="entry name" value="ZF_RING_2"/>
    <property type="match status" value="3"/>
</dbReference>
<dbReference type="PANTHER" id="PTHR24103">
    <property type="entry name" value="E3 UBIQUITIN-PROTEIN LIGASE TRIM"/>
    <property type="match status" value="1"/>
</dbReference>
<feature type="domain" description="RING-type" evidence="7">
    <location>
        <begin position="813"/>
        <end position="854"/>
    </location>
</feature>
<dbReference type="Proteomes" id="UP000664991">
    <property type="component" value="Chromosome 21"/>
</dbReference>
<keyword evidence="6" id="KW-0175">Coiled coil</keyword>
<feature type="domain" description="B box-type" evidence="8">
    <location>
        <begin position="560"/>
        <end position="601"/>
    </location>
</feature>
<dbReference type="InterPro" id="IPR003877">
    <property type="entry name" value="SPRY_dom"/>
</dbReference>
<dbReference type="InterPro" id="IPR043136">
    <property type="entry name" value="B30.2/SPRY_sf"/>
</dbReference>
<sequence>MDSEIQEAFQKELTCLVCLNFLLDPVTIGCGHSFCRSCLCLFWEQAKAPASCPVCRQRSEQTNLKTNFLLKTLVSTVRKANLRQFLKCEEHLCGAHKQTKTIFCEADKSLLCLVCSQGQEHKTHKHCAAEKAAEESWEKLANQMRFLWEKIQETERNLKKHGRGTDPWMFYVYRHGDMIRRTYQMAPPFLPEEEDYYVESVIKEGQNIYNQLIRRQREIIGKKRELREIHKELIQMCSKLDVELLQELEDKLKWSESAQLHVPQPLLPELPARPMSGLMDWLNLFRVNFSFSNEVSSQHIRLFDDARRLTHEQDSPHAPSDGGTAKYFASWGDQSFTSGKQYWEMLVDSSWDWAVGVCKDSWIRKDDSILDESNRDNFLLVCVKQDDHYQLWTTAPATPLYIERPLGRVGVFLDCDSGSVSFVDVAKRTLLWRYDDGVCTFPVRPFICTGHRYYFNFQLIELHSLPLFHVRNMDSDTLQVFQSELTCSICMNCFLDPVTIDCGHSFCRPCLSLCWEEGQTPRSCPECRGLSEKPDFKTNVALKRLASLARQARADHDHSSEEQICVTHQEAKGLFCEADQTLLCGPCSERPEHAAHSHSPIPRAAEETREKLLKRMSSLWKMREEIQSSLNQEAKTTQSFENYVALRKAMIKLEYQRMLLLLREEEQLHLEALDQEAKEICEQLKESVFRMTQQRESLKDMYRELTEMCHKPDVELLQVRKEGPTNLAQMQKPQPVNPELPSWPVSGFLQVLKNFRVVKNPAANGGDVDSVLVWKNLMCHRATKPMHRNNGACVLQLLKLNMSSKSLWNEVTCSLCVKYFIDPVTLGCGHSFCMPCLCLYWEEGQQPPRCPVCKGTPHQLSLKTNIILKTRVFLARRTGPYDVPRSAEKMCELHGKTKNLFCKVTKEVLCLVCHMSAEHGAHTHCSVEWTAEEYRSYVTMWKKNHTEYWKMFYLAYYGEKHRLEKIEEESREIFQQLKESQYNMDLKQKLLKQIYEELKELCYKPDMELIQCYENMWKRGESVQLHMPRPVVPQLSAWPIPGLIDWLNQFQAYVALDNERVTHCVPVFEDLRCLLAVPDGPGVNYSSPRYKYFLAWGAESFTSGRCYWEVDVAGCCNWAIGFCNDSWTRDSDMVLDSEGVFLLLCIRENNQCSVFTASPLSPQYVKRPLGRVGVFLDFDSGVLSFVNVANSSLICSFLSCSFSSPLKPFMCSGHS</sequence>
<dbReference type="InterPro" id="IPR003879">
    <property type="entry name" value="Butyrophylin_SPRY"/>
</dbReference>
<evidence type="ECO:0000256" key="6">
    <source>
        <dbReference type="SAM" id="Coils"/>
    </source>
</evidence>
<dbReference type="EMBL" id="JAEMGP010000021">
    <property type="protein sequence ID" value="KAG5196195.1"/>
    <property type="molecule type" value="Genomic_DNA"/>
</dbReference>
<comment type="similarity">
    <text evidence="1">Belongs to the TRIM/RBCC family.</text>
</comment>
<evidence type="ECO:0000313" key="11">
    <source>
        <dbReference type="Proteomes" id="UP000664991"/>
    </source>
</evidence>
<dbReference type="PROSITE" id="PS00518">
    <property type="entry name" value="ZF_RING_1"/>
    <property type="match status" value="3"/>
</dbReference>
<reference evidence="10 11" key="1">
    <citation type="submission" date="2020-12" db="EMBL/GenBank/DDBJ databases">
        <title>De novo assembly of Tibetan sheep genome.</title>
        <authorList>
            <person name="Li X."/>
        </authorList>
    </citation>
    <scope>NUCLEOTIDE SEQUENCE [LARGE SCALE GENOMIC DNA]</scope>
    <source>
        <tissue evidence="10">Heart</tissue>
    </source>
</reference>
<organism evidence="10 11">
    <name type="scientific">Ovis aries</name>
    <name type="common">Sheep</name>
    <dbReference type="NCBI Taxonomy" id="9940"/>
    <lineage>
        <taxon>Eukaryota</taxon>
        <taxon>Metazoa</taxon>
        <taxon>Chordata</taxon>
        <taxon>Craniata</taxon>
        <taxon>Vertebrata</taxon>
        <taxon>Euteleostomi</taxon>
        <taxon>Mammalia</taxon>
        <taxon>Eutheria</taxon>
        <taxon>Laurasiatheria</taxon>
        <taxon>Artiodactyla</taxon>
        <taxon>Ruminantia</taxon>
        <taxon>Pecora</taxon>
        <taxon>Bovidae</taxon>
        <taxon>Caprinae</taxon>
        <taxon>Ovis</taxon>
    </lineage>
</organism>
<dbReference type="InterPro" id="IPR001841">
    <property type="entry name" value="Znf_RING"/>
</dbReference>
<dbReference type="SUPFAM" id="SSF49899">
    <property type="entry name" value="Concanavalin A-like lectins/glucanases"/>
    <property type="match status" value="2"/>
</dbReference>
<protein>
    <recommendedName>
        <fullName evidence="12">Tripartite motif-containing protein 77</fullName>
    </recommendedName>
</protein>
<evidence type="ECO:0000259" key="9">
    <source>
        <dbReference type="PROSITE" id="PS50188"/>
    </source>
</evidence>
<feature type="domain" description="RING-type" evidence="7">
    <location>
        <begin position="15"/>
        <end position="56"/>
    </location>
</feature>
<feature type="domain" description="B30.2/SPRY" evidence="9">
    <location>
        <begin position="1034"/>
        <end position="1215"/>
    </location>
</feature>
<accession>A0A836CRI1</accession>
<dbReference type="AlphaFoldDB" id="A0A836CRI1"/>
<feature type="domain" description="B box-type" evidence="8">
    <location>
        <begin position="83"/>
        <end position="131"/>
    </location>
</feature>
<comment type="caution">
    <text evidence="10">The sequence shown here is derived from an EMBL/GenBank/DDBJ whole genome shotgun (WGS) entry which is preliminary data.</text>
</comment>
<dbReference type="Pfam" id="PF00097">
    <property type="entry name" value="zf-C3HC4"/>
    <property type="match status" value="1"/>
</dbReference>
<dbReference type="InterPro" id="IPR050143">
    <property type="entry name" value="TRIM/RBCC"/>
</dbReference>
<keyword evidence="3 5" id="KW-0863">Zinc-finger</keyword>
<proteinExistence type="inferred from homology"/>
<dbReference type="SMART" id="SM00184">
    <property type="entry name" value="RING"/>
    <property type="match status" value="3"/>
</dbReference>
<evidence type="ECO:0000313" key="10">
    <source>
        <dbReference type="EMBL" id="KAG5196195.1"/>
    </source>
</evidence>
<feature type="coiled-coil region" evidence="6">
    <location>
        <begin position="663"/>
        <end position="701"/>
    </location>
</feature>
<keyword evidence="4" id="KW-0862">Zinc</keyword>
<name>A0A836CRI1_SHEEP</name>
<dbReference type="CDD" id="cd19783">
    <property type="entry name" value="Bbox2_TRIM43-like"/>
    <property type="match status" value="2"/>
</dbReference>
<dbReference type="SUPFAM" id="SSF57850">
    <property type="entry name" value="RING/U-box"/>
    <property type="match status" value="3"/>
</dbReference>
<evidence type="ECO:0000256" key="1">
    <source>
        <dbReference type="ARBA" id="ARBA00008518"/>
    </source>
</evidence>
<dbReference type="InterPro" id="IPR000315">
    <property type="entry name" value="Znf_B-box"/>
</dbReference>
<dbReference type="GO" id="GO:0008270">
    <property type="term" value="F:zinc ion binding"/>
    <property type="evidence" value="ECO:0007669"/>
    <property type="project" value="UniProtKB-KW"/>
</dbReference>
<dbReference type="InterPro" id="IPR001870">
    <property type="entry name" value="B30.2/SPRY"/>
</dbReference>